<keyword evidence="2" id="KW-1185">Reference proteome</keyword>
<comment type="caution">
    <text evidence="1">The sequence shown here is derived from an EMBL/GenBank/DDBJ whole genome shotgun (WGS) entry which is preliminary data.</text>
</comment>
<dbReference type="OrthoDB" id="3039255at2759"/>
<accession>A0A9P5TTD9</accession>
<reference evidence="1" key="1">
    <citation type="submission" date="2020-11" db="EMBL/GenBank/DDBJ databases">
        <authorList>
            <consortium name="DOE Joint Genome Institute"/>
            <person name="Ahrendt S."/>
            <person name="Riley R."/>
            <person name="Andreopoulos W."/>
            <person name="LaButti K."/>
            <person name="Pangilinan J."/>
            <person name="Ruiz-duenas F.J."/>
            <person name="Barrasa J.M."/>
            <person name="Sanchez-Garcia M."/>
            <person name="Camarero S."/>
            <person name="Miyauchi S."/>
            <person name="Serrano A."/>
            <person name="Linde D."/>
            <person name="Babiker R."/>
            <person name="Drula E."/>
            <person name="Ayuso-Fernandez I."/>
            <person name="Pacheco R."/>
            <person name="Padilla G."/>
            <person name="Ferreira P."/>
            <person name="Barriuso J."/>
            <person name="Kellner H."/>
            <person name="Castanera R."/>
            <person name="Alfaro M."/>
            <person name="Ramirez L."/>
            <person name="Pisabarro A.G."/>
            <person name="Kuo A."/>
            <person name="Tritt A."/>
            <person name="Lipzen A."/>
            <person name="He G."/>
            <person name="Yan M."/>
            <person name="Ng V."/>
            <person name="Cullen D."/>
            <person name="Martin F."/>
            <person name="Rosso M.-N."/>
            <person name="Henrissat B."/>
            <person name="Hibbett D."/>
            <person name="Martinez A.T."/>
            <person name="Grigoriev I.V."/>
        </authorList>
    </citation>
    <scope>NUCLEOTIDE SEQUENCE</scope>
    <source>
        <strain evidence="1">AH 44721</strain>
    </source>
</reference>
<dbReference type="EMBL" id="JADNYJ010000006">
    <property type="protein sequence ID" value="KAF8910608.1"/>
    <property type="molecule type" value="Genomic_DNA"/>
</dbReference>
<evidence type="ECO:0008006" key="3">
    <source>
        <dbReference type="Google" id="ProtNLM"/>
    </source>
</evidence>
<name>A0A9P5TTD9_GYMJU</name>
<proteinExistence type="predicted"/>
<dbReference type="AlphaFoldDB" id="A0A9P5TTD9"/>
<sequence length="503" mass="57869">MQDIPYDVWLHITSFLSPEEVSNLYTLNSSLLGIALDARYRMAFIGSLNRRSTERSLNRLTDPMIAPRVRSLTFRPGHLCKLLQDSERQKQKQLLENPVSELLKAFESLSIQSRRKAMTFNESPMPAHFAKKNALKIMSLLTSLTSLRVEIRGEEHWYFGQSPVNFFAPGWMAFKDNLTSLDLIVPLEDMAKILPPARDTLLSLTALSFRIIRATLTTDIISIVMETLVPFINKHHRTLKTLQLDVAEQVSMSPLLLNLTHLTSLSSFKMKQPLVSQEELDFAGLKHFFQTHRSHLSTLDIGMVATYIYYPTPFPFFSHDCFTVSFPRLQHLIIHLHDFPLEYLEGMIPFVSQFHQTLVSLEVQGHDWPFTNLDELLQGLSSASNLRELKIHVFLFSPFVLFRIAKLLSKLETLCLGFSEVGPSGFIDLYEEIPLFVHEMEQYRMEQLVFSAWHLRSLHLEKALHVSHDLRQRYKLALVQALPNVETFCGLPKIEYISTTVLV</sequence>
<dbReference type="Gene3D" id="3.80.10.10">
    <property type="entry name" value="Ribonuclease Inhibitor"/>
    <property type="match status" value="1"/>
</dbReference>
<dbReference type="Proteomes" id="UP000724874">
    <property type="component" value="Unassembled WGS sequence"/>
</dbReference>
<evidence type="ECO:0000313" key="1">
    <source>
        <dbReference type="EMBL" id="KAF8910608.1"/>
    </source>
</evidence>
<protein>
    <recommendedName>
        <fullName evidence="3">F-box domain-containing protein</fullName>
    </recommendedName>
</protein>
<organism evidence="1 2">
    <name type="scientific">Gymnopilus junonius</name>
    <name type="common">Spectacular rustgill mushroom</name>
    <name type="synonym">Gymnopilus spectabilis subsp. junonius</name>
    <dbReference type="NCBI Taxonomy" id="109634"/>
    <lineage>
        <taxon>Eukaryota</taxon>
        <taxon>Fungi</taxon>
        <taxon>Dikarya</taxon>
        <taxon>Basidiomycota</taxon>
        <taxon>Agaricomycotina</taxon>
        <taxon>Agaricomycetes</taxon>
        <taxon>Agaricomycetidae</taxon>
        <taxon>Agaricales</taxon>
        <taxon>Agaricineae</taxon>
        <taxon>Hymenogastraceae</taxon>
        <taxon>Gymnopilus</taxon>
    </lineage>
</organism>
<dbReference type="InterPro" id="IPR032675">
    <property type="entry name" value="LRR_dom_sf"/>
</dbReference>
<dbReference type="SUPFAM" id="SSF52047">
    <property type="entry name" value="RNI-like"/>
    <property type="match status" value="1"/>
</dbReference>
<gene>
    <name evidence="1" type="ORF">CPB84DRAFT_1764116</name>
</gene>
<evidence type="ECO:0000313" key="2">
    <source>
        <dbReference type="Proteomes" id="UP000724874"/>
    </source>
</evidence>